<sequence>MAHAVEAFTSTGASNYTDVIALKAIEMVCEYLPKAYENGDDMVAREKMNFNTYGLSLHEIALRFTAYFEGVHSCIVGTSNLNHLKEI</sequence>
<dbReference type="SUPFAM" id="SSF56796">
    <property type="entry name" value="Dehydroquinate synthase-like"/>
    <property type="match status" value="1"/>
</dbReference>
<dbReference type="GO" id="GO:0004022">
    <property type="term" value="F:alcohol dehydrogenase (NAD+) activity"/>
    <property type="evidence" value="ECO:0007669"/>
    <property type="project" value="TreeGrafter"/>
</dbReference>
<dbReference type="EMBL" id="LWDV01000008">
    <property type="protein sequence ID" value="OCL26960.1"/>
    <property type="molecule type" value="Genomic_DNA"/>
</dbReference>
<keyword evidence="3" id="KW-1185">Reference proteome</keyword>
<dbReference type="AlphaFoldDB" id="A0A1C0A9J4"/>
<dbReference type="InterPro" id="IPR039697">
    <property type="entry name" value="Alcohol_dehydrogenase_Fe"/>
</dbReference>
<evidence type="ECO:0000313" key="2">
    <source>
        <dbReference type="EMBL" id="OCL26960.1"/>
    </source>
</evidence>
<dbReference type="Gene3D" id="1.20.1090.10">
    <property type="entry name" value="Dehydroquinate synthase-like - alpha domain"/>
    <property type="match status" value="1"/>
</dbReference>
<proteinExistence type="predicted"/>
<reference evidence="3" key="1">
    <citation type="submission" date="2016-07" db="EMBL/GenBank/DDBJ databases">
        <authorList>
            <person name="Florea S."/>
            <person name="Webb J.S."/>
            <person name="Jaromczyk J."/>
            <person name="Schardl C.L."/>
        </authorList>
    </citation>
    <scope>NUCLEOTIDE SEQUENCE [LARGE SCALE GENOMIC DNA]</scope>
    <source>
        <strain evidence="3">Z6</strain>
    </source>
</reference>
<feature type="domain" description="Fe-containing alcohol dehydrogenase-like C-terminal" evidence="1">
    <location>
        <begin position="1"/>
        <end position="50"/>
    </location>
</feature>
<dbReference type="InterPro" id="IPR056798">
    <property type="entry name" value="ADH_Fe_C"/>
</dbReference>
<gene>
    <name evidence="2" type="ORF">U472_05600</name>
</gene>
<dbReference type="PANTHER" id="PTHR11496:SF102">
    <property type="entry name" value="ALCOHOL DEHYDROGENASE 4"/>
    <property type="match status" value="1"/>
</dbReference>
<name>A0A1C0A9J4_9FIRM</name>
<protein>
    <recommendedName>
        <fullName evidence="1">Fe-containing alcohol dehydrogenase-like C-terminal domain-containing protein</fullName>
    </recommendedName>
</protein>
<organism evidence="2 3">
    <name type="scientific">Orenia metallireducens</name>
    <dbReference type="NCBI Taxonomy" id="1413210"/>
    <lineage>
        <taxon>Bacteria</taxon>
        <taxon>Bacillati</taxon>
        <taxon>Bacillota</taxon>
        <taxon>Clostridia</taxon>
        <taxon>Halanaerobiales</taxon>
        <taxon>Halobacteroidaceae</taxon>
        <taxon>Orenia</taxon>
    </lineage>
</organism>
<dbReference type="PANTHER" id="PTHR11496">
    <property type="entry name" value="ALCOHOL DEHYDROGENASE"/>
    <property type="match status" value="1"/>
</dbReference>
<dbReference type="Proteomes" id="UP000093514">
    <property type="component" value="Unassembled WGS sequence"/>
</dbReference>
<accession>A0A1C0A9J4</accession>
<dbReference type="Pfam" id="PF25137">
    <property type="entry name" value="ADH_Fe_C"/>
    <property type="match status" value="1"/>
</dbReference>
<evidence type="ECO:0000259" key="1">
    <source>
        <dbReference type="Pfam" id="PF25137"/>
    </source>
</evidence>
<comment type="caution">
    <text evidence="2">The sequence shown here is derived from an EMBL/GenBank/DDBJ whole genome shotgun (WGS) entry which is preliminary data.</text>
</comment>
<evidence type="ECO:0000313" key="3">
    <source>
        <dbReference type="Proteomes" id="UP000093514"/>
    </source>
</evidence>
<reference evidence="2 3" key="2">
    <citation type="submission" date="2016-08" db="EMBL/GenBank/DDBJ databases">
        <title>Orenia metallireducens sp. nov. strain Z6, a Novel Metal-reducing Firmicute from the Deep Subsurface.</title>
        <authorList>
            <person name="Maxim B.I."/>
            <person name="Kenneth K."/>
            <person name="Flynn T.M."/>
            <person name="Oloughlin E.J."/>
            <person name="Locke R.A."/>
            <person name="Weber J.R."/>
            <person name="Egan S.M."/>
            <person name="Mackie R.I."/>
            <person name="Cann I.K."/>
        </authorList>
    </citation>
    <scope>NUCLEOTIDE SEQUENCE [LARGE SCALE GENOMIC DNA]</scope>
    <source>
        <strain evidence="2 3">Z6</strain>
    </source>
</reference>